<comment type="similarity">
    <text evidence="2">Belongs to the glycosyltransferase 2 family.</text>
</comment>
<evidence type="ECO:0000256" key="4">
    <source>
        <dbReference type="ARBA" id="ARBA00022679"/>
    </source>
</evidence>
<gene>
    <name evidence="6" type="ORF">DWX78_07905</name>
</gene>
<dbReference type="SUPFAM" id="SSF53448">
    <property type="entry name" value="Nucleotide-diphospho-sugar transferases"/>
    <property type="match status" value="1"/>
</dbReference>
<dbReference type="PANTHER" id="PTHR43179:SF12">
    <property type="entry name" value="GALACTOFURANOSYLTRANSFERASE GLFT2"/>
    <property type="match status" value="1"/>
</dbReference>
<dbReference type="RefSeq" id="WP_117981043.1">
    <property type="nucleotide sequence ID" value="NZ_QRWS01000023.1"/>
</dbReference>
<dbReference type="AlphaFoldDB" id="A0A414AEI3"/>
<evidence type="ECO:0000256" key="3">
    <source>
        <dbReference type="ARBA" id="ARBA00022676"/>
    </source>
</evidence>
<evidence type="ECO:0000256" key="2">
    <source>
        <dbReference type="ARBA" id="ARBA00006739"/>
    </source>
</evidence>
<dbReference type="Pfam" id="PF00535">
    <property type="entry name" value="Glycos_transf_2"/>
    <property type="match status" value="1"/>
</dbReference>
<comment type="caution">
    <text evidence="6">The sequence shown here is derived from an EMBL/GenBank/DDBJ whole genome shotgun (WGS) entry which is preliminary data.</text>
</comment>
<evidence type="ECO:0000256" key="1">
    <source>
        <dbReference type="ARBA" id="ARBA00004776"/>
    </source>
</evidence>
<dbReference type="InterPro" id="IPR029044">
    <property type="entry name" value="Nucleotide-diphossugar_trans"/>
</dbReference>
<evidence type="ECO:0000313" key="6">
    <source>
        <dbReference type="EMBL" id="RGS70350.1"/>
    </source>
</evidence>
<dbReference type="EMBL" id="QRVU01000033">
    <property type="protein sequence ID" value="RGS70350.1"/>
    <property type="molecule type" value="Genomic_DNA"/>
</dbReference>
<accession>A0A414AEI3</accession>
<dbReference type="Proteomes" id="UP000285981">
    <property type="component" value="Unassembled WGS sequence"/>
</dbReference>
<proteinExistence type="inferred from homology"/>
<name>A0A414AEI3_9FIRM</name>
<feature type="domain" description="Glycosyltransferase 2-like" evidence="5">
    <location>
        <begin position="6"/>
        <end position="191"/>
    </location>
</feature>
<organism evidence="6 7">
    <name type="scientific">Dorea formicigenerans</name>
    <dbReference type="NCBI Taxonomy" id="39486"/>
    <lineage>
        <taxon>Bacteria</taxon>
        <taxon>Bacillati</taxon>
        <taxon>Bacillota</taxon>
        <taxon>Clostridia</taxon>
        <taxon>Lachnospirales</taxon>
        <taxon>Lachnospiraceae</taxon>
        <taxon>Dorea</taxon>
    </lineage>
</organism>
<comment type="pathway">
    <text evidence="1">Cell wall biogenesis; cell wall polysaccharide biosynthesis.</text>
</comment>
<dbReference type="Gene3D" id="3.90.550.10">
    <property type="entry name" value="Spore Coat Polysaccharide Biosynthesis Protein SpsA, Chain A"/>
    <property type="match status" value="1"/>
</dbReference>
<sequence>MNNIALIILNYNSSKLTKSLAKHLLEFGKEFHIIVVDNCSTDESYRILYDSFRNTLNVDVIKTESNKGYSAGNNFGFKYAINKYGVDTVGVMNPDVWIKDCSVIENLYEKLHHDEKYAVIGGATLNADGEFYKGAVGWNIPSNKELITNFLINNGKLTSEPQFETIEENLVKVDCVVGCFFLIKTSVLKQIGFLDESVFLYNEENLLGIKCKEHGLIEVVAIDQFYFHNHNYASLRTESLHAKFRRLNAMYQSRKYLCDKYYPRYLRFFLLAANIENHCLAILSYIKHRIRRNK</sequence>
<protein>
    <submittedName>
        <fullName evidence="6">Glycosyltransferase family 2 protein</fullName>
    </submittedName>
</protein>
<evidence type="ECO:0000313" key="7">
    <source>
        <dbReference type="Proteomes" id="UP000285981"/>
    </source>
</evidence>
<evidence type="ECO:0000259" key="5">
    <source>
        <dbReference type="Pfam" id="PF00535"/>
    </source>
</evidence>
<keyword evidence="4 6" id="KW-0808">Transferase</keyword>
<keyword evidence="3" id="KW-0328">Glycosyltransferase</keyword>
<dbReference type="PANTHER" id="PTHR43179">
    <property type="entry name" value="RHAMNOSYLTRANSFERASE WBBL"/>
    <property type="match status" value="1"/>
</dbReference>
<reference evidence="6 7" key="1">
    <citation type="submission" date="2018-08" db="EMBL/GenBank/DDBJ databases">
        <title>A genome reference for cultivated species of the human gut microbiota.</title>
        <authorList>
            <person name="Zou Y."/>
            <person name="Xue W."/>
            <person name="Luo G."/>
        </authorList>
    </citation>
    <scope>NUCLEOTIDE SEQUENCE [LARGE SCALE GENOMIC DNA]</scope>
    <source>
        <strain evidence="6 7">AF21-25</strain>
    </source>
</reference>
<dbReference type="GO" id="GO:0016757">
    <property type="term" value="F:glycosyltransferase activity"/>
    <property type="evidence" value="ECO:0007669"/>
    <property type="project" value="UniProtKB-KW"/>
</dbReference>
<dbReference type="InterPro" id="IPR001173">
    <property type="entry name" value="Glyco_trans_2-like"/>
</dbReference>